<evidence type="ECO:0000313" key="4">
    <source>
        <dbReference type="Proteomes" id="UP001445076"/>
    </source>
</evidence>
<gene>
    <name evidence="3" type="ORF">OTU49_007886</name>
</gene>
<reference evidence="3 4" key="1">
    <citation type="journal article" date="2024" name="BMC Genomics">
        <title>Genome assembly of redclaw crayfish (Cherax quadricarinatus) provides insights into its immune adaptation and hypoxia tolerance.</title>
        <authorList>
            <person name="Liu Z."/>
            <person name="Zheng J."/>
            <person name="Li H."/>
            <person name="Fang K."/>
            <person name="Wang S."/>
            <person name="He J."/>
            <person name="Zhou D."/>
            <person name="Weng S."/>
            <person name="Chi M."/>
            <person name="Gu Z."/>
            <person name="He J."/>
            <person name="Li F."/>
            <person name="Wang M."/>
        </authorList>
    </citation>
    <scope>NUCLEOTIDE SEQUENCE [LARGE SCALE GENOMIC DNA]</scope>
    <source>
        <strain evidence="3">ZL_2023a</strain>
    </source>
</reference>
<dbReference type="AlphaFoldDB" id="A0AAW0WTI4"/>
<protein>
    <recommendedName>
        <fullName evidence="2">EGF-like domain-containing protein</fullName>
    </recommendedName>
</protein>
<keyword evidence="1" id="KW-0472">Membrane</keyword>
<keyword evidence="1" id="KW-0812">Transmembrane</keyword>
<keyword evidence="4" id="KW-1185">Reference proteome</keyword>
<reference evidence="3" key="2">
    <citation type="submission" date="2024-01" db="EMBL/GenBank/DDBJ databases">
        <authorList>
            <person name="He J."/>
            <person name="Wang M."/>
            <person name="Zheng J."/>
            <person name="Liu Z."/>
        </authorList>
    </citation>
    <scope>NUCLEOTIDE SEQUENCE</scope>
    <source>
        <strain evidence="3">ZL_2023a</strain>
        <tissue evidence="3">Muscle</tissue>
    </source>
</reference>
<evidence type="ECO:0000256" key="1">
    <source>
        <dbReference type="SAM" id="Phobius"/>
    </source>
</evidence>
<feature type="transmembrane region" description="Helical" evidence="1">
    <location>
        <begin position="46"/>
        <end position="64"/>
    </location>
</feature>
<comment type="caution">
    <text evidence="3">The sequence shown here is derived from an EMBL/GenBank/DDBJ whole genome shotgun (WGS) entry which is preliminary data.</text>
</comment>
<dbReference type="Proteomes" id="UP001445076">
    <property type="component" value="Unassembled WGS sequence"/>
</dbReference>
<dbReference type="PROSITE" id="PS01186">
    <property type="entry name" value="EGF_2"/>
    <property type="match status" value="1"/>
</dbReference>
<keyword evidence="1" id="KW-1133">Transmembrane helix</keyword>
<feature type="domain" description="EGF-like" evidence="2">
    <location>
        <begin position="92"/>
        <end position="107"/>
    </location>
</feature>
<evidence type="ECO:0000313" key="3">
    <source>
        <dbReference type="EMBL" id="KAK8730720.1"/>
    </source>
</evidence>
<sequence length="185" mass="20796">MHWAVEHTATATQVNLSDMKRFWLDELWCWTRTTNMTSTKMSGIRLAFFAIFFLIQLVPSSYAVGQKCSLNVLRACNINETCVQVHENTGVCKCLPPFIMNNETRKCEEENAPSEPSSSHLGLGLGLGLTFFLLLVVVALALLHRKFGLFSGMCENLPSLHVFGRRGQDIRMVDNEEDDDVTPIV</sequence>
<dbReference type="EMBL" id="JARKIK010000063">
    <property type="protein sequence ID" value="KAK8730719.1"/>
    <property type="molecule type" value="Genomic_DNA"/>
</dbReference>
<feature type="transmembrane region" description="Helical" evidence="1">
    <location>
        <begin position="121"/>
        <end position="143"/>
    </location>
</feature>
<evidence type="ECO:0000259" key="2">
    <source>
        <dbReference type="PROSITE" id="PS01186"/>
    </source>
</evidence>
<name>A0AAW0WTI4_CHEQU</name>
<proteinExistence type="predicted"/>
<accession>A0AAW0WTI4</accession>
<organism evidence="3 4">
    <name type="scientific">Cherax quadricarinatus</name>
    <name type="common">Australian red claw crayfish</name>
    <dbReference type="NCBI Taxonomy" id="27406"/>
    <lineage>
        <taxon>Eukaryota</taxon>
        <taxon>Metazoa</taxon>
        <taxon>Ecdysozoa</taxon>
        <taxon>Arthropoda</taxon>
        <taxon>Crustacea</taxon>
        <taxon>Multicrustacea</taxon>
        <taxon>Malacostraca</taxon>
        <taxon>Eumalacostraca</taxon>
        <taxon>Eucarida</taxon>
        <taxon>Decapoda</taxon>
        <taxon>Pleocyemata</taxon>
        <taxon>Astacidea</taxon>
        <taxon>Parastacoidea</taxon>
        <taxon>Parastacidae</taxon>
        <taxon>Cherax</taxon>
    </lineage>
</organism>
<dbReference type="InterPro" id="IPR000742">
    <property type="entry name" value="EGF"/>
</dbReference>
<dbReference type="EMBL" id="JARKIK010000063">
    <property type="protein sequence ID" value="KAK8730720.1"/>
    <property type="molecule type" value="Genomic_DNA"/>
</dbReference>